<dbReference type="Proteomes" id="UP000461443">
    <property type="component" value="Unassembled WGS sequence"/>
</dbReference>
<dbReference type="PANTHER" id="PTHR37011">
    <property type="entry name" value="POT FAMILY PEPTIDE TRANSPORT PROTEIN-RELATED"/>
    <property type="match status" value="1"/>
</dbReference>
<keyword evidence="4" id="KW-0564">Palmitate</keyword>
<evidence type="ECO:0000256" key="1">
    <source>
        <dbReference type="ARBA" id="ARBA00022475"/>
    </source>
</evidence>
<reference evidence="8 9" key="1">
    <citation type="submission" date="2019-12" db="EMBL/GenBank/DDBJ databases">
        <authorList>
            <person name="Lee S.D."/>
        </authorList>
    </citation>
    <scope>NUCLEOTIDE SEQUENCE [LARGE SCALE GENOMIC DNA]</scope>
    <source>
        <strain evidence="8 9">SAP-6</strain>
    </source>
</reference>
<keyword evidence="3" id="KW-0472">Membrane</keyword>
<dbReference type="NCBIfam" id="NF033216">
    <property type="entry name" value="lipo_YgdI_YgdR"/>
    <property type="match status" value="1"/>
</dbReference>
<feature type="chain" id="PRO_5032403170" evidence="6">
    <location>
        <begin position="26"/>
        <end position="73"/>
    </location>
</feature>
<keyword evidence="1" id="KW-1003">Cell membrane</keyword>
<dbReference type="EMBL" id="WUBS01000002">
    <property type="protein sequence ID" value="NDL61950.1"/>
    <property type="molecule type" value="Genomic_DNA"/>
</dbReference>
<gene>
    <name evidence="8" type="ORF">GRH90_04120</name>
</gene>
<evidence type="ECO:0000313" key="8">
    <source>
        <dbReference type="EMBL" id="NDL61950.1"/>
    </source>
</evidence>
<feature type="domain" description="Lipoprotein YgdI/YgdR-like SH3-like" evidence="7">
    <location>
        <begin position="23"/>
        <end position="69"/>
    </location>
</feature>
<comment type="caution">
    <text evidence="8">The sequence shown here is derived from an EMBL/GenBank/DDBJ whole genome shotgun (WGS) entry which is preliminary data.</text>
</comment>
<accession>A0A845SB27</accession>
<dbReference type="InterPro" id="IPR010305">
    <property type="entry name" value="YgdI/YgdR-like"/>
</dbReference>
<evidence type="ECO:0000259" key="7">
    <source>
        <dbReference type="Pfam" id="PF06004"/>
    </source>
</evidence>
<protein>
    <submittedName>
        <fullName evidence="8">YgdI/YgdR family lipoprotein</fullName>
    </submittedName>
</protein>
<evidence type="ECO:0000256" key="6">
    <source>
        <dbReference type="SAM" id="SignalP"/>
    </source>
</evidence>
<dbReference type="SUPFAM" id="SSF50182">
    <property type="entry name" value="Sm-like ribonucleoproteins"/>
    <property type="match status" value="1"/>
</dbReference>
<keyword evidence="2 6" id="KW-0732">Signal</keyword>
<dbReference type="InterPro" id="IPR047807">
    <property type="entry name" value="YgdI/YgdR-like_SH3-like"/>
</dbReference>
<dbReference type="Gene3D" id="2.30.30.100">
    <property type="match status" value="1"/>
</dbReference>
<dbReference type="RefSeq" id="WP_162364618.1">
    <property type="nucleotide sequence ID" value="NZ_WUBS01000002.1"/>
</dbReference>
<name>A0A845SB27_9GAMM</name>
<organism evidence="8 9">
    <name type="scientific">Acerihabitans arboris</name>
    <dbReference type="NCBI Taxonomy" id="2691583"/>
    <lineage>
        <taxon>Bacteria</taxon>
        <taxon>Pseudomonadati</taxon>
        <taxon>Pseudomonadota</taxon>
        <taxon>Gammaproteobacteria</taxon>
        <taxon>Enterobacterales</taxon>
        <taxon>Pectobacteriaceae</taxon>
        <taxon>Acerihabitans</taxon>
    </lineage>
</organism>
<keyword evidence="9" id="KW-1185">Reference proteome</keyword>
<evidence type="ECO:0000313" key="9">
    <source>
        <dbReference type="Proteomes" id="UP000461443"/>
    </source>
</evidence>
<dbReference type="InterPro" id="IPR010920">
    <property type="entry name" value="LSM_dom_sf"/>
</dbReference>
<feature type="signal peptide" evidence="6">
    <location>
        <begin position="1"/>
        <end position="25"/>
    </location>
</feature>
<dbReference type="AlphaFoldDB" id="A0A845SB27"/>
<dbReference type="PANTHER" id="PTHR37011:SF1">
    <property type="entry name" value="POT FAMILY PEPTIDE TRANSPORT PROTEIN"/>
    <property type="match status" value="1"/>
</dbReference>
<dbReference type="Pfam" id="PF06004">
    <property type="entry name" value="DUF903"/>
    <property type="match status" value="1"/>
</dbReference>
<evidence type="ECO:0000256" key="4">
    <source>
        <dbReference type="ARBA" id="ARBA00023139"/>
    </source>
</evidence>
<evidence type="ECO:0000256" key="5">
    <source>
        <dbReference type="ARBA" id="ARBA00023288"/>
    </source>
</evidence>
<evidence type="ECO:0000256" key="2">
    <source>
        <dbReference type="ARBA" id="ARBA00022729"/>
    </source>
</evidence>
<dbReference type="PROSITE" id="PS51257">
    <property type="entry name" value="PROKAR_LIPOPROTEIN"/>
    <property type="match status" value="1"/>
</dbReference>
<proteinExistence type="predicted"/>
<keyword evidence="5 8" id="KW-0449">Lipoprotein</keyword>
<reference evidence="8 9" key="2">
    <citation type="submission" date="2020-02" db="EMBL/GenBank/DDBJ databases">
        <title>The new genus of Enterobacteriales.</title>
        <authorList>
            <person name="Kim I.S."/>
        </authorList>
    </citation>
    <scope>NUCLEOTIDE SEQUENCE [LARGE SCALE GENOMIC DNA]</scope>
    <source>
        <strain evidence="8 9">SAP-6</strain>
    </source>
</reference>
<evidence type="ECO:0000256" key="3">
    <source>
        <dbReference type="ARBA" id="ARBA00023136"/>
    </source>
</evidence>
<sequence>MKKVLYFLSAALLSAVLAGCASNYAMSTNDGRMIVTDGKPQIDDKTGMIRYTDANGNEQLINKNDIKQMLKVN</sequence>